<feature type="repeat" description="TPR" evidence="1">
    <location>
        <begin position="110"/>
        <end position="143"/>
    </location>
</feature>
<accession>A0A3R8R1X9</accession>
<feature type="repeat" description="TPR" evidence="1">
    <location>
        <begin position="191"/>
        <end position="224"/>
    </location>
</feature>
<evidence type="ECO:0000256" key="2">
    <source>
        <dbReference type="SAM" id="Phobius"/>
    </source>
</evidence>
<comment type="caution">
    <text evidence="3">The sequence shown here is derived from an EMBL/GenBank/DDBJ whole genome shotgun (WGS) entry which is preliminary data.</text>
</comment>
<dbReference type="SUPFAM" id="SSF46894">
    <property type="entry name" value="C-terminal effector domain of the bipartite response regulators"/>
    <property type="match status" value="1"/>
</dbReference>
<evidence type="ECO:0000313" key="4">
    <source>
        <dbReference type="Proteomes" id="UP000286990"/>
    </source>
</evidence>
<feature type="repeat" description="TPR" evidence="1">
    <location>
        <begin position="230"/>
        <end position="263"/>
    </location>
</feature>
<organism evidence="3 4">
    <name type="scientific">Maribacter algicola</name>
    <dbReference type="NCBI Taxonomy" id="2498892"/>
    <lineage>
        <taxon>Bacteria</taxon>
        <taxon>Pseudomonadati</taxon>
        <taxon>Bacteroidota</taxon>
        <taxon>Flavobacteriia</taxon>
        <taxon>Flavobacteriales</taxon>
        <taxon>Flavobacteriaceae</taxon>
        <taxon>Maribacter</taxon>
    </lineage>
</organism>
<reference evidence="4" key="1">
    <citation type="submission" date="2018-12" db="EMBL/GenBank/DDBJ databases">
        <title>Maribacter lutimaris sp. nov., isolated from marine sediment.</title>
        <authorList>
            <person name="Kim K.K."/>
        </authorList>
    </citation>
    <scope>NUCLEOTIDE SEQUENCE [LARGE SCALE GENOMIC DNA]</scope>
    <source>
        <strain evidence="4">PoM-212</strain>
    </source>
</reference>
<dbReference type="PANTHER" id="PTHR10098">
    <property type="entry name" value="RAPSYN-RELATED"/>
    <property type="match status" value="1"/>
</dbReference>
<proteinExistence type="predicted"/>
<keyword evidence="1" id="KW-0802">TPR repeat</keyword>
<keyword evidence="2" id="KW-0812">Transmembrane</keyword>
<keyword evidence="2" id="KW-0472">Membrane</keyword>
<dbReference type="SUPFAM" id="SSF48452">
    <property type="entry name" value="TPR-like"/>
    <property type="match status" value="2"/>
</dbReference>
<dbReference type="InterPro" id="IPR019734">
    <property type="entry name" value="TPR_rpt"/>
</dbReference>
<dbReference type="GO" id="GO:0003677">
    <property type="term" value="F:DNA binding"/>
    <property type="evidence" value="ECO:0007669"/>
    <property type="project" value="InterPro"/>
</dbReference>
<name>A0A3R8R1X9_9FLAO</name>
<protein>
    <submittedName>
        <fullName evidence="3">Tetratricopeptide repeat protein</fullName>
    </submittedName>
</protein>
<feature type="transmembrane region" description="Helical" evidence="2">
    <location>
        <begin position="390"/>
        <end position="410"/>
    </location>
</feature>
<dbReference type="RefSeq" id="WP_125223147.1">
    <property type="nucleotide sequence ID" value="NZ_QUSX01000002.1"/>
</dbReference>
<sequence>MRFFTILFLTLPLASTIAQNDRTVRFDSMALEGQIMRYQETVEINLKDAKGIIDSLKLIAIQQEEIYFEAKAYQLLGHYFYLKSDFQNSIDNCEKALDLLESLKIEGPIPNILNQLGISQRYLSQYDEALKSHQKAAEINERINGDPIDLARSYLNMGNLMFDVKNLEASNKYYLQSEEICIKYGLNEFIPKCWGNLAANYRYEGQYEKALEYHLKSIALFEKNPSIALTREYNNIGAVYDDLEDFNVAKSYYSKALMHSEKYGEPQLIGLIYRNLGEIAMVEKDYALAEEYIQKSMDIAKNTQNIERLIRGYGKMAEIKAATNDFKSAYEYKLKYNHLYDSLKGIEVAERINNLEIKYQTEKKEAEIALQGEEIKILNQKVEISNLKKGLYAGGMFSTLALFGLSIFGYRQRIKKNRIAREKQEAIYQQEILHKQKELASQTLHLVQKNTFIQELMENLENIKNSPEKFKMEFRRIVMLLKKENASDKDWEVFKSYFADVHNDFDQKLKTIYPDISEKEIRLAAFLRMNLTTKEIAATLNVLPDSILKSKYRLKKKLGLDKETDLNQFLNTL</sequence>
<dbReference type="Pfam" id="PF13424">
    <property type="entry name" value="TPR_12"/>
    <property type="match status" value="2"/>
</dbReference>
<dbReference type="Proteomes" id="UP000286990">
    <property type="component" value="Unassembled WGS sequence"/>
</dbReference>
<dbReference type="EMBL" id="QUSX01000002">
    <property type="protein sequence ID" value="RRQ48428.1"/>
    <property type="molecule type" value="Genomic_DNA"/>
</dbReference>
<dbReference type="InterPro" id="IPR011990">
    <property type="entry name" value="TPR-like_helical_dom_sf"/>
</dbReference>
<gene>
    <name evidence="3" type="ORF">DZC72_12020</name>
</gene>
<dbReference type="InterPro" id="IPR016032">
    <property type="entry name" value="Sig_transdc_resp-reg_C-effctor"/>
</dbReference>
<dbReference type="AlphaFoldDB" id="A0A3R8R1X9"/>
<dbReference type="SMART" id="SM00028">
    <property type="entry name" value="TPR"/>
    <property type="match status" value="6"/>
</dbReference>
<dbReference type="OrthoDB" id="1090267at2"/>
<keyword evidence="4" id="KW-1185">Reference proteome</keyword>
<dbReference type="Gene3D" id="1.25.40.10">
    <property type="entry name" value="Tetratricopeptide repeat domain"/>
    <property type="match status" value="2"/>
</dbReference>
<keyword evidence="2" id="KW-1133">Transmembrane helix</keyword>
<evidence type="ECO:0000256" key="1">
    <source>
        <dbReference type="PROSITE-ProRule" id="PRU00339"/>
    </source>
</evidence>
<dbReference type="PANTHER" id="PTHR10098:SF108">
    <property type="entry name" value="TETRATRICOPEPTIDE REPEAT PROTEIN 28"/>
    <property type="match status" value="1"/>
</dbReference>
<feature type="repeat" description="TPR" evidence="1">
    <location>
        <begin position="70"/>
        <end position="103"/>
    </location>
</feature>
<evidence type="ECO:0000313" key="3">
    <source>
        <dbReference type="EMBL" id="RRQ48428.1"/>
    </source>
</evidence>
<dbReference type="GO" id="GO:0006355">
    <property type="term" value="P:regulation of DNA-templated transcription"/>
    <property type="evidence" value="ECO:0007669"/>
    <property type="project" value="InterPro"/>
</dbReference>
<dbReference type="PROSITE" id="PS50005">
    <property type="entry name" value="TPR"/>
    <property type="match status" value="4"/>
</dbReference>